<dbReference type="InterPro" id="IPR003593">
    <property type="entry name" value="AAA+_ATPase"/>
</dbReference>
<dbReference type="PANTHER" id="PTHR42960">
    <property type="entry name" value="YCF46 PROTEIN"/>
    <property type="match status" value="1"/>
</dbReference>
<keyword evidence="1" id="KW-0547">Nucleotide-binding</keyword>
<dbReference type="InterPro" id="IPR003959">
    <property type="entry name" value="ATPase_AAA_core"/>
</dbReference>
<dbReference type="Proteomes" id="UP000008206">
    <property type="component" value="Plasmid Cy782202"/>
</dbReference>
<dbReference type="GO" id="GO:0016887">
    <property type="term" value="F:ATP hydrolysis activity"/>
    <property type="evidence" value="ECO:0007669"/>
    <property type="project" value="InterPro"/>
</dbReference>
<reference evidence="7" key="1">
    <citation type="journal article" date="2011" name="MBio">
        <title>Novel metabolic attributes of the genus Cyanothece, comprising a group of unicellular nitrogen-fixing Cyanobacteria.</title>
        <authorList>
            <person name="Bandyopadhyay A."/>
            <person name="Elvitigala T."/>
            <person name="Welsh E."/>
            <person name="Stockel J."/>
            <person name="Liberton M."/>
            <person name="Min H."/>
            <person name="Sherman L.A."/>
            <person name="Pakrasi H.B."/>
        </authorList>
    </citation>
    <scope>NUCLEOTIDE SEQUENCE [LARGE SCALE GENOMIC DNA]</scope>
    <source>
        <strain evidence="7">PCC 7822</strain>
        <plasmid evidence="7">Cy782202</plasmid>
    </source>
</reference>
<protein>
    <recommendedName>
        <fullName evidence="4">Uncharacterized AAA domain-containing protein ycf46</fullName>
    </recommendedName>
</protein>
<name>E0UMB2_GLOV7</name>
<dbReference type="SMART" id="SM00382">
    <property type="entry name" value="AAA"/>
    <property type="match status" value="1"/>
</dbReference>
<evidence type="ECO:0000256" key="2">
    <source>
        <dbReference type="ARBA" id="ARBA00022840"/>
    </source>
</evidence>
<geneLocation type="plasmid" evidence="6 7">
    <name>Cy782202</name>
</geneLocation>
<feature type="domain" description="AAA+ ATPase" evidence="5">
    <location>
        <begin position="224"/>
        <end position="354"/>
    </location>
</feature>
<dbReference type="InterPro" id="IPR052381">
    <property type="entry name" value="AAA_domain_protein"/>
</dbReference>
<evidence type="ECO:0000259" key="5">
    <source>
        <dbReference type="SMART" id="SM00382"/>
    </source>
</evidence>
<gene>
    <name evidence="6" type="ordered locus">Cyan7822_6292</name>
</gene>
<evidence type="ECO:0000313" key="6">
    <source>
        <dbReference type="EMBL" id="ADN18092.1"/>
    </source>
</evidence>
<evidence type="ECO:0000256" key="1">
    <source>
        <dbReference type="ARBA" id="ARBA00022741"/>
    </source>
</evidence>
<dbReference type="GO" id="GO:0005524">
    <property type="term" value="F:ATP binding"/>
    <property type="evidence" value="ECO:0007669"/>
    <property type="project" value="UniProtKB-KW"/>
</dbReference>
<dbReference type="InterPro" id="IPR027417">
    <property type="entry name" value="P-loop_NTPase"/>
</dbReference>
<evidence type="ECO:0000313" key="7">
    <source>
        <dbReference type="Proteomes" id="UP000008206"/>
    </source>
</evidence>
<sequence length="497" mass="56461">MLKNFYAIKCPPIDRGILLKKFRSYWLWNPGTLSFKPSDPCQPELATPNWLYCLDYKNNIDENGFQRSETYIVEGILNPLSREDKYKLITAYEYLSRHKGKNLILLDSHIDLPADLHPLIEIKEVPLPQGDMLRKLLIQYGKDSLSYQTGCLGLSIGEIKTIVPLAKTPEDVLTYKAKKLKGRGLQLAPEPDVPDIAGLDLLKKDLETIAALFQPTAGQIGLRPPKGMMLWGLPGTGKSLTAKLAAKLTGALLIMCDWNQLLGDSDAESLDNLSYVLNLVDLLGPTILAIDEFEKAISGSLEGGVTTKMVGKLLNWLEDHTTPVILLVTINHLSLLPPEMFRRFEYIWFFDNDLSEKSLYEIFNLHFKKRFPSWLENIFTTEEWENILVNYASYTPAEIGKVVKLAQTKLYVAIERQTSSKAVELVNNYPLTYPQKFYQLILEVQKEIQASISVPFLNQQLEQIRMYQGFARPVSRISPSKNFFNKNGQNYETALFS</sequence>
<dbReference type="Gene3D" id="3.40.50.300">
    <property type="entry name" value="P-loop containing nucleotide triphosphate hydrolases"/>
    <property type="match status" value="1"/>
</dbReference>
<dbReference type="KEGG" id="cyj:Cyan7822_6292"/>
<dbReference type="HOGENOM" id="CLU_023673_1_0_3"/>
<dbReference type="OrthoDB" id="9809379at2"/>
<dbReference type="RefSeq" id="WP_013334840.1">
    <property type="nucleotide sequence ID" value="NC_014534.1"/>
</dbReference>
<dbReference type="EMBL" id="CP002200">
    <property type="protein sequence ID" value="ADN18092.1"/>
    <property type="molecule type" value="Genomic_DNA"/>
</dbReference>
<organism evidence="6 7">
    <name type="scientific">Gloeothece verrucosa (strain PCC 7822)</name>
    <name type="common">Cyanothece sp. (strain PCC 7822)</name>
    <dbReference type="NCBI Taxonomy" id="497965"/>
    <lineage>
        <taxon>Bacteria</taxon>
        <taxon>Bacillati</taxon>
        <taxon>Cyanobacteriota</taxon>
        <taxon>Cyanophyceae</taxon>
        <taxon>Oscillatoriophycideae</taxon>
        <taxon>Chroococcales</taxon>
        <taxon>Aphanothecaceae</taxon>
        <taxon>Gloeothece</taxon>
        <taxon>Gloeothece verrucosa</taxon>
    </lineage>
</organism>
<keyword evidence="6" id="KW-0614">Plasmid</keyword>
<evidence type="ECO:0000256" key="4">
    <source>
        <dbReference type="ARBA" id="ARBA00040480"/>
    </source>
</evidence>
<keyword evidence="2" id="KW-0067">ATP-binding</keyword>
<dbReference type="SUPFAM" id="SSF52540">
    <property type="entry name" value="P-loop containing nucleoside triphosphate hydrolases"/>
    <property type="match status" value="1"/>
</dbReference>
<dbReference type="PANTHER" id="PTHR42960:SF1">
    <property type="entry name" value="YCF46 PROTEIN"/>
    <property type="match status" value="1"/>
</dbReference>
<accession>E0UMB2</accession>
<comment type="similarity">
    <text evidence="3">Belongs to the AAA ATPase family. Highly divergent.</text>
</comment>
<evidence type="ECO:0000256" key="3">
    <source>
        <dbReference type="ARBA" id="ARBA00038088"/>
    </source>
</evidence>
<keyword evidence="7" id="KW-1185">Reference proteome</keyword>
<proteinExistence type="inferred from homology"/>
<dbReference type="Pfam" id="PF00004">
    <property type="entry name" value="AAA"/>
    <property type="match status" value="1"/>
</dbReference>
<dbReference type="AlphaFoldDB" id="E0UMB2"/>